<dbReference type="AlphaFoldDB" id="A0A653EPF0"/>
<evidence type="ECO:0000313" key="1">
    <source>
        <dbReference type="EMBL" id="VTO99404.1"/>
    </source>
</evidence>
<protein>
    <submittedName>
        <fullName evidence="1">Uncharacterized protein</fullName>
    </submittedName>
</protein>
<dbReference type="EMBL" id="LR589279">
    <property type="protein sequence ID" value="VTO99404.1"/>
    <property type="molecule type" value="Genomic_DNA"/>
</dbReference>
<gene>
    <name evidence="1" type="ORF">BIN_B_01915</name>
</gene>
<sequence length="67" mass="7200">MVCRQRPQSAPAPQAWATSLVVEAPAATVSATIWLVTPLHRQTYIERSAQSVSIRIISANRPTNSGG</sequence>
<accession>A0A653EPF0</accession>
<organism evidence="1">
    <name type="scientific">Mycobacterium kansasii</name>
    <dbReference type="NCBI Taxonomy" id="1768"/>
    <lineage>
        <taxon>Bacteria</taxon>
        <taxon>Bacillati</taxon>
        <taxon>Actinomycetota</taxon>
        <taxon>Actinomycetes</taxon>
        <taxon>Mycobacteriales</taxon>
        <taxon>Mycobacteriaceae</taxon>
        <taxon>Mycobacterium</taxon>
    </lineage>
</organism>
<name>A0A653EPF0_MYCKA</name>
<proteinExistence type="predicted"/>
<reference evidence="1" key="1">
    <citation type="submission" date="2019-05" db="EMBL/GenBank/DDBJ databases">
        <authorList>
            <person name="Naeem R."/>
            <person name="Antony C."/>
            <person name="Guan Q."/>
        </authorList>
    </citation>
    <scope>NUCLEOTIDE SEQUENCE</scope>
    <source>
        <strain evidence="1">3</strain>
    </source>
</reference>